<feature type="non-terminal residue" evidence="1">
    <location>
        <position position="1"/>
    </location>
</feature>
<protein>
    <submittedName>
        <fullName evidence="1">Uncharacterized protein</fullName>
    </submittedName>
</protein>
<feature type="non-terminal residue" evidence="1">
    <location>
        <position position="93"/>
    </location>
</feature>
<evidence type="ECO:0000313" key="1">
    <source>
        <dbReference type="EMBL" id="CEK50105.1"/>
    </source>
</evidence>
<name>A0A0B6Y3J9_9EUPU</name>
<organism evidence="1">
    <name type="scientific">Arion vulgaris</name>
    <dbReference type="NCBI Taxonomy" id="1028688"/>
    <lineage>
        <taxon>Eukaryota</taxon>
        <taxon>Metazoa</taxon>
        <taxon>Spiralia</taxon>
        <taxon>Lophotrochozoa</taxon>
        <taxon>Mollusca</taxon>
        <taxon>Gastropoda</taxon>
        <taxon>Heterobranchia</taxon>
        <taxon>Euthyneura</taxon>
        <taxon>Panpulmonata</taxon>
        <taxon>Eupulmonata</taxon>
        <taxon>Stylommatophora</taxon>
        <taxon>Helicina</taxon>
        <taxon>Arionoidea</taxon>
        <taxon>Arionidae</taxon>
        <taxon>Arion</taxon>
    </lineage>
</organism>
<reference evidence="1" key="1">
    <citation type="submission" date="2014-12" db="EMBL/GenBank/DDBJ databases">
        <title>Insight into the proteome of Arion vulgaris.</title>
        <authorList>
            <person name="Aradska J."/>
            <person name="Bulat T."/>
            <person name="Smidak R."/>
            <person name="Sarate P."/>
            <person name="Gangsoo J."/>
            <person name="Sialana F."/>
            <person name="Bilban M."/>
            <person name="Lubec G."/>
        </authorList>
    </citation>
    <scope>NUCLEOTIDE SEQUENCE</scope>
    <source>
        <tissue evidence="1">Skin</tissue>
    </source>
</reference>
<proteinExistence type="predicted"/>
<sequence>EILAGGGGHRLPGTKSQMTTGMSHLVGVTLKGSLIQMATKGEDNVPLESVIRLVKLAYAYENWDVFEILLTQVLARIKESNDETFLWDEKTLE</sequence>
<accession>A0A0B6Y3J9</accession>
<gene>
    <name evidence="1" type="primary">ORF9865</name>
</gene>
<dbReference type="EMBL" id="HACG01003240">
    <property type="protein sequence ID" value="CEK50105.1"/>
    <property type="molecule type" value="Transcribed_RNA"/>
</dbReference>
<dbReference type="AlphaFoldDB" id="A0A0B6Y3J9"/>
<dbReference type="InterPro" id="IPR027912">
    <property type="entry name" value="CFAP54"/>
</dbReference>
<dbReference type="Pfam" id="PF14858">
    <property type="entry name" value="CFAP54_N"/>
    <property type="match status" value="1"/>
</dbReference>